<dbReference type="CDD" id="cd11474">
    <property type="entry name" value="SLC5sbd_CHT"/>
    <property type="match status" value="1"/>
</dbReference>
<evidence type="ECO:0000313" key="16">
    <source>
        <dbReference type="Proteomes" id="UP001148838"/>
    </source>
</evidence>
<evidence type="ECO:0000256" key="10">
    <source>
        <dbReference type="ARBA" id="ARBA00023136"/>
    </source>
</evidence>
<gene>
    <name evidence="15" type="ORF">ANN_03759</name>
</gene>
<dbReference type="Proteomes" id="UP001148838">
    <property type="component" value="Unassembled WGS sequence"/>
</dbReference>
<dbReference type="InterPro" id="IPR001734">
    <property type="entry name" value="Na/solute_symporter"/>
</dbReference>
<keyword evidence="3" id="KW-0813">Transport</keyword>
<comment type="subcellular location">
    <subcellularLocation>
        <location evidence="1">Membrane</location>
        <topology evidence="1">Multi-pass membrane protein</topology>
    </subcellularLocation>
</comment>
<evidence type="ECO:0000256" key="7">
    <source>
        <dbReference type="ARBA" id="ARBA00022989"/>
    </source>
</evidence>
<evidence type="ECO:0000256" key="13">
    <source>
        <dbReference type="RuleBase" id="RU362091"/>
    </source>
</evidence>
<dbReference type="PROSITE" id="PS50283">
    <property type="entry name" value="NA_SOLUT_SYMP_3"/>
    <property type="match status" value="1"/>
</dbReference>
<evidence type="ECO:0000256" key="4">
    <source>
        <dbReference type="ARBA" id="ARBA00022692"/>
    </source>
</evidence>
<feature type="transmembrane region" description="Helical" evidence="14">
    <location>
        <begin position="302"/>
        <end position="322"/>
    </location>
</feature>
<keyword evidence="6" id="KW-0530">Neurotransmitter biosynthesis</keyword>
<accession>A0ABQ8U1U2</accession>
<dbReference type="InterPro" id="IPR052244">
    <property type="entry name" value="Choline_transporter"/>
</dbReference>
<dbReference type="Gene3D" id="1.20.1730.10">
    <property type="entry name" value="Sodium/glucose cotransporter"/>
    <property type="match status" value="2"/>
</dbReference>
<evidence type="ECO:0000313" key="15">
    <source>
        <dbReference type="EMBL" id="KAJ4452241.1"/>
    </source>
</evidence>
<keyword evidence="8" id="KW-0915">Sodium</keyword>
<evidence type="ECO:0000256" key="2">
    <source>
        <dbReference type="ARBA" id="ARBA00006434"/>
    </source>
</evidence>
<evidence type="ECO:0000256" key="8">
    <source>
        <dbReference type="ARBA" id="ARBA00023053"/>
    </source>
</evidence>
<keyword evidence="4 14" id="KW-0812">Transmembrane</keyword>
<comment type="similarity">
    <text evidence="2 13">Belongs to the sodium:solute symporter (SSF) (TC 2.A.21) family.</text>
</comment>
<evidence type="ECO:0000256" key="3">
    <source>
        <dbReference type="ARBA" id="ARBA00022448"/>
    </source>
</evidence>
<dbReference type="PANTHER" id="PTHR45897">
    <property type="entry name" value="HIGH-AFFINITY CHOLINE TRANSPORTER 1"/>
    <property type="match status" value="1"/>
</dbReference>
<name>A0ABQ8U1U2_PERAM</name>
<organism evidence="15 16">
    <name type="scientific">Periplaneta americana</name>
    <name type="common">American cockroach</name>
    <name type="synonym">Blatta americana</name>
    <dbReference type="NCBI Taxonomy" id="6978"/>
    <lineage>
        <taxon>Eukaryota</taxon>
        <taxon>Metazoa</taxon>
        <taxon>Ecdysozoa</taxon>
        <taxon>Arthropoda</taxon>
        <taxon>Hexapoda</taxon>
        <taxon>Insecta</taxon>
        <taxon>Pterygota</taxon>
        <taxon>Neoptera</taxon>
        <taxon>Polyneoptera</taxon>
        <taxon>Dictyoptera</taxon>
        <taxon>Blattodea</taxon>
        <taxon>Blattoidea</taxon>
        <taxon>Blattidae</taxon>
        <taxon>Blattinae</taxon>
        <taxon>Periplaneta</taxon>
    </lineage>
</organism>
<reference evidence="15 16" key="1">
    <citation type="journal article" date="2022" name="Allergy">
        <title>Genome assembly and annotation of Periplaneta americana reveal a comprehensive cockroach allergen profile.</title>
        <authorList>
            <person name="Wang L."/>
            <person name="Xiong Q."/>
            <person name="Saelim N."/>
            <person name="Wang L."/>
            <person name="Nong W."/>
            <person name="Wan A.T."/>
            <person name="Shi M."/>
            <person name="Liu X."/>
            <person name="Cao Q."/>
            <person name="Hui J.H.L."/>
            <person name="Sookrung N."/>
            <person name="Leung T.F."/>
            <person name="Tungtrongchitr A."/>
            <person name="Tsui S.K.W."/>
        </authorList>
    </citation>
    <scope>NUCLEOTIDE SEQUENCE [LARGE SCALE GENOMIC DNA]</scope>
    <source>
        <strain evidence="15">PWHHKU_190912</strain>
    </source>
</reference>
<feature type="transmembrane region" description="Helical" evidence="14">
    <location>
        <begin position="41"/>
        <end position="66"/>
    </location>
</feature>
<feature type="transmembrane region" description="Helical" evidence="14">
    <location>
        <begin position="150"/>
        <end position="176"/>
    </location>
</feature>
<keyword evidence="9" id="KW-0406">Ion transport</keyword>
<evidence type="ECO:0000256" key="5">
    <source>
        <dbReference type="ARBA" id="ARBA00022847"/>
    </source>
</evidence>
<feature type="transmembrane region" description="Helical" evidence="14">
    <location>
        <begin position="78"/>
        <end position="98"/>
    </location>
</feature>
<dbReference type="EMBL" id="JAJSOF020000001">
    <property type="protein sequence ID" value="KAJ4452241.1"/>
    <property type="molecule type" value="Genomic_DNA"/>
</dbReference>
<feature type="transmembrane region" description="Helical" evidence="14">
    <location>
        <begin position="328"/>
        <end position="349"/>
    </location>
</feature>
<feature type="transmembrane region" description="Helical" evidence="14">
    <location>
        <begin position="408"/>
        <end position="433"/>
    </location>
</feature>
<dbReference type="PANTHER" id="PTHR45897:SF4">
    <property type="entry name" value="HIGH-AFFINITY CHOLINE TRANSPORTER 1"/>
    <property type="match status" value="1"/>
</dbReference>
<evidence type="ECO:0000256" key="12">
    <source>
        <dbReference type="ARBA" id="ARBA00023201"/>
    </source>
</evidence>
<keyword evidence="5" id="KW-0769">Symport</keyword>
<feature type="transmembrane region" description="Helical" evidence="14">
    <location>
        <begin position="256"/>
        <end position="281"/>
    </location>
</feature>
<evidence type="ECO:0000256" key="6">
    <source>
        <dbReference type="ARBA" id="ARBA00022979"/>
    </source>
</evidence>
<keyword evidence="11" id="KW-0325">Glycoprotein</keyword>
<comment type="caution">
    <text evidence="15">The sequence shown here is derived from an EMBL/GenBank/DDBJ whole genome shotgun (WGS) entry which is preliminary data.</text>
</comment>
<evidence type="ECO:0000256" key="14">
    <source>
        <dbReference type="SAM" id="Phobius"/>
    </source>
</evidence>
<keyword evidence="12" id="KW-0739">Sodium transport</keyword>
<protein>
    <recommendedName>
        <fullName evidence="17">High-affinity choline transporter 1</fullName>
    </recommendedName>
</protein>
<sequence length="511" mass="56805">MFYAFLGQLLFVKKMRAARYITMLDPFQKKYGSRVGGLLFLPALFGDVFWVASILNALGSSLVVILEIDEIISVSVSALFAASYTLVLSVPFAYYNTAVESNALSTTNWLGELKTSDIGEWLDTLLLLMFGGIPWQGYMQRIFSMKTTKAVQGLSIFTFFSVLAMAIPPAMVGIIAKKYRCRHTKRIFHLDDTIYISDWVNVEGFARNVTTEDGNLILPLVLRYLTPNAKHNRRALKYMTEYEEMASLLCFHGYQWVSLIGLGAISAAVMSSADASILACSSMFSRNIYKLTFRPKASEREVLWTLRIAVLVTASISAAIALTVGSVYYLSYLCSDLVYVILFPQLLLVVHWPHGVNTYGCISSFIVGFLLRVLGKKTTDGTGGEHGLGIPPAIKFPNFDEATGIQKFPFRTLCMLCAIATHMLVSMVARLLFENRYLDAGRWDFLNAFPHLKTVNSDSIFDSGNKEASKIPMAGSYQSVEKLGITNPVVITDSVDDVRSSNGRYRDPACR</sequence>
<proteinExistence type="inferred from homology"/>
<keyword evidence="16" id="KW-1185">Reference proteome</keyword>
<keyword evidence="10 14" id="KW-0472">Membrane</keyword>
<evidence type="ECO:0000256" key="11">
    <source>
        <dbReference type="ARBA" id="ARBA00023180"/>
    </source>
</evidence>
<dbReference type="Pfam" id="PF00474">
    <property type="entry name" value="SSF"/>
    <property type="match status" value="1"/>
</dbReference>
<keyword evidence="7 14" id="KW-1133">Transmembrane helix</keyword>
<evidence type="ECO:0000256" key="9">
    <source>
        <dbReference type="ARBA" id="ARBA00023065"/>
    </source>
</evidence>
<evidence type="ECO:0000256" key="1">
    <source>
        <dbReference type="ARBA" id="ARBA00004141"/>
    </source>
</evidence>
<dbReference type="InterPro" id="IPR038377">
    <property type="entry name" value="Na/Glc_symporter_sf"/>
</dbReference>
<evidence type="ECO:0008006" key="17">
    <source>
        <dbReference type="Google" id="ProtNLM"/>
    </source>
</evidence>